<evidence type="ECO:0000313" key="2">
    <source>
        <dbReference type="EMBL" id="VDM23277.1"/>
    </source>
</evidence>
<organism evidence="4">
    <name type="scientific">Hydatigena taeniaeformis</name>
    <name type="common">Feline tapeworm</name>
    <name type="synonym">Taenia taeniaeformis</name>
    <dbReference type="NCBI Taxonomy" id="6205"/>
    <lineage>
        <taxon>Eukaryota</taxon>
        <taxon>Metazoa</taxon>
        <taxon>Spiralia</taxon>
        <taxon>Lophotrochozoa</taxon>
        <taxon>Platyhelminthes</taxon>
        <taxon>Cestoda</taxon>
        <taxon>Eucestoda</taxon>
        <taxon>Cyclophyllidea</taxon>
        <taxon>Taeniidae</taxon>
        <taxon>Hydatigera</taxon>
    </lineage>
</organism>
<accession>A0A0R3WSM2</accession>
<gene>
    <name evidence="2" type="ORF">TTAC_LOCUS3747</name>
</gene>
<evidence type="ECO:0000256" key="1">
    <source>
        <dbReference type="SAM" id="MobiDB-lite"/>
    </source>
</evidence>
<reference evidence="4" key="1">
    <citation type="submission" date="2017-02" db="UniProtKB">
        <authorList>
            <consortium name="WormBaseParasite"/>
        </authorList>
    </citation>
    <scope>IDENTIFICATION</scope>
</reference>
<dbReference type="AlphaFoldDB" id="A0A0R3WSM2"/>
<reference evidence="2 3" key="2">
    <citation type="submission" date="2018-11" db="EMBL/GenBank/DDBJ databases">
        <authorList>
            <consortium name="Pathogen Informatics"/>
        </authorList>
    </citation>
    <scope>NUCLEOTIDE SEQUENCE [LARGE SCALE GENOMIC DNA]</scope>
</reference>
<feature type="region of interest" description="Disordered" evidence="1">
    <location>
        <begin position="137"/>
        <end position="162"/>
    </location>
</feature>
<dbReference type="STRING" id="6205.A0A0R3WSM2"/>
<evidence type="ECO:0000313" key="4">
    <source>
        <dbReference type="WBParaSite" id="TTAC_0000376201-mRNA-1"/>
    </source>
</evidence>
<name>A0A0R3WSM2_HYDTA</name>
<dbReference type="Proteomes" id="UP000274429">
    <property type="component" value="Unassembled WGS sequence"/>
</dbReference>
<protein>
    <submittedName>
        <fullName evidence="4">Rho GTPase-activating protein 7</fullName>
    </submittedName>
</protein>
<sequence length="180" mass="19449">MQDSAALIECLRTGNEPPGDVPITHLEVSDPPCGSSVDYSMSNHRSARLENVDNGIHYASIPVSPGPPANGGPFTGADPIVEPTETHRLPTVSATSYPTLSRSGRRFSMSSMGLGSNGNASAHSSFLWKVFSRRSKSREAERRSDVTPQNVRASGSQSQCDSPTKKLYVCQTFYLQFLSK</sequence>
<dbReference type="OrthoDB" id="6274208at2759"/>
<dbReference type="WBParaSite" id="TTAC_0000376201-mRNA-1">
    <property type="protein sequence ID" value="TTAC_0000376201-mRNA-1"/>
    <property type="gene ID" value="TTAC_0000376201"/>
</dbReference>
<proteinExistence type="predicted"/>
<keyword evidence="3" id="KW-1185">Reference proteome</keyword>
<evidence type="ECO:0000313" key="3">
    <source>
        <dbReference type="Proteomes" id="UP000274429"/>
    </source>
</evidence>
<dbReference type="EMBL" id="UYWX01002973">
    <property type="protein sequence ID" value="VDM23277.1"/>
    <property type="molecule type" value="Genomic_DNA"/>
</dbReference>
<feature type="compositionally biased region" description="Polar residues" evidence="1">
    <location>
        <begin position="146"/>
        <end position="162"/>
    </location>
</feature>